<sequence>MKKLSILIFIMIGFSFSILIKSQQPFIGQIMFVPYNFAPVGWHDCDGSLQAISENEALFALIGTTYGGDGQTTFALPNAKGRVIIDDGQGPGLSNYQLGQMGGSETVTLTVNQLPSHNHSVMGTSVEGNQNSPANGVPANTKVLDKEYSDSNAPESKTTMKSSMLTVAGGSQPHNNMMPSLAMKCVISLYGIFPSHN</sequence>
<gene>
    <name evidence="2" type="ORF">SAMN05421679_10233</name>
</gene>
<feature type="domain" description="Phage tail collar" evidence="1">
    <location>
        <begin position="28"/>
        <end position="84"/>
    </location>
</feature>
<proteinExistence type="predicted"/>
<dbReference type="Gene3D" id="3.90.1340.10">
    <property type="entry name" value="Phage tail collar domain"/>
    <property type="match status" value="1"/>
</dbReference>
<protein>
    <submittedName>
        <fullName evidence="2">Microcystin-dependent protein</fullName>
    </submittedName>
</protein>
<comment type="caution">
    <text evidence="2">The sequence shown here is derived from an EMBL/GenBank/DDBJ whole genome shotgun (WGS) entry which is preliminary data.</text>
</comment>
<name>A0ABY1QYL5_9FLAO</name>
<evidence type="ECO:0000259" key="1">
    <source>
        <dbReference type="Pfam" id="PF07484"/>
    </source>
</evidence>
<dbReference type="InterPro" id="IPR037053">
    <property type="entry name" value="Phage_tail_collar_dom_sf"/>
</dbReference>
<keyword evidence="3" id="KW-1185">Reference proteome</keyword>
<evidence type="ECO:0000313" key="3">
    <source>
        <dbReference type="Proteomes" id="UP001158050"/>
    </source>
</evidence>
<evidence type="ECO:0000313" key="2">
    <source>
        <dbReference type="EMBL" id="SMP89568.1"/>
    </source>
</evidence>
<organism evidence="2 3">
    <name type="scientific">Epilithonimonas pallida</name>
    <dbReference type="NCBI Taxonomy" id="373671"/>
    <lineage>
        <taxon>Bacteria</taxon>
        <taxon>Pseudomonadati</taxon>
        <taxon>Bacteroidota</taxon>
        <taxon>Flavobacteriia</taxon>
        <taxon>Flavobacteriales</taxon>
        <taxon>Weeksellaceae</taxon>
        <taxon>Chryseobacterium group</taxon>
        <taxon>Epilithonimonas</taxon>
    </lineage>
</organism>
<reference evidence="2 3" key="1">
    <citation type="submission" date="2017-05" db="EMBL/GenBank/DDBJ databases">
        <authorList>
            <person name="Varghese N."/>
            <person name="Submissions S."/>
        </authorList>
    </citation>
    <scope>NUCLEOTIDE SEQUENCE [LARGE SCALE GENOMIC DNA]</scope>
    <source>
        <strain evidence="2 3">DSM 18015</strain>
    </source>
</reference>
<dbReference type="SUPFAM" id="SSF88874">
    <property type="entry name" value="Receptor-binding domain of short tail fibre protein gp12"/>
    <property type="match status" value="1"/>
</dbReference>
<dbReference type="Proteomes" id="UP001158050">
    <property type="component" value="Unassembled WGS sequence"/>
</dbReference>
<dbReference type="EMBL" id="FXUO01000002">
    <property type="protein sequence ID" value="SMP89568.1"/>
    <property type="molecule type" value="Genomic_DNA"/>
</dbReference>
<dbReference type="InterPro" id="IPR011083">
    <property type="entry name" value="Phage_tail_collar_dom"/>
</dbReference>
<accession>A0ABY1QYL5</accession>
<dbReference type="Pfam" id="PF07484">
    <property type="entry name" value="Collar"/>
    <property type="match status" value="1"/>
</dbReference>